<feature type="region of interest" description="Disordered" evidence="1">
    <location>
        <begin position="81"/>
        <end position="100"/>
    </location>
</feature>
<evidence type="ECO:0000313" key="2">
    <source>
        <dbReference type="EMBL" id="CAA9579532.1"/>
    </source>
</evidence>
<evidence type="ECO:0000256" key="1">
    <source>
        <dbReference type="SAM" id="MobiDB-lite"/>
    </source>
</evidence>
<feature type="compositionally biased region" description="Polar residues" evidence="1">
    <location>
        <begin position="84"/>
        <end position="93"/>
    </location>
</feature>
<organism evidence="2">
    <name type="scientific">uncultured Thermomicrobiales bacterium</name>
    <dbReference type="NCBI Taxonomy" id="1645740"/>
    <lineage>
        <taxon>Bacteria</taxon>
        <taxon>Pseudomonadati</taxon>
        <taxon>Thermomicrobiota</taxon>
        <taxon>Thermomicrobia</taxon>
        <taxon>Thermomicrobiales</taxon>
        <taxon>environmental samples</taxon>
    </lineage>
</organism>
<proteinExistence type="predicted"/>
<dbReference type="EMBL" id="CADCWJ010000703">
    <property type="protein sequence ID" value="CAA9579532.1"/>
    <property type="molecule type" value="Genomic_DNA"/>
</dbReference>
<dbReference type="AlphaFoldDB" id="A0A6J4VJX1"/>
<name>A0A6J4VJX1_9BACT</name>
<accession>A0A6J4VJX1</accession>
<protein>
    <submittedName>
        <fullName evidence="2">Uncharacterized protein</fullName>
    </submittedName>
</protein>
<reference evidence="2" key="1">
    <citation type="submission" date="2020-02" db="EMBL/GenBank/DDBJ databases">
        <authorList>
            <person name="Meier V. D."/>
        </authorList>
    </citation>
    <scope>NUCLEOTIDE SEQUENCE</scope>
    <source>
        <strain evidence="2">AVDCRST_MAG87</strain>
    </source>
</reference>
<gene>
    <name evidence="2" type="ORF">AVDCRST_MAG87-3194</name>
</gene>
<sequence length="118" mass="12553">MVRAIPWIDECDTDLRGTVGGVIIETDRDEYGNPIGPGVYIVFPDEAAAQTRFDEQRAQAEEGFEGIRAEVTEIDLAGTLGSRFANQTAPTPGSSSDRLSSSALAIVSSQVIPPSGRL</sequence>